<feature type="transmembrane region" description="Helical" evidence="1">
    <location>
        <begin position="46"/>
        <end position="66"/>
    </location>
</feature>
<keyword evidence="1" id="KW-0812">Transmembrane</keyword>
<evidence type="ECO:0000313" key="2">
    <source>
        <dbReference type="EMBL" id="KFM20383.1"/>
    </source>
</evidence>
<gene>
    <name evidence="2" type="ORF">AAA799P11_00130</name>
</gene>
<protein>
    <submittedName>
        <fullName evidence="2">Uncharacterized protein</fullName>
    </submittedName>
</protein>
<evidence type="ECO:0000256" key="1">
    <source>
        <dbReference type="SAM" id="Phobius"/>
    </source>
</evidence>
<dbReference type="EMBL" id="JOSZ01000001">
    <property type="protein sequence ID" value="KFM20383.1"/>
    <property type="molecule type" value="Genomic_DNA"/>
</dbReference>
<name>A0A087S3S9_9ARCH</name>
<reference evidence="2 3" key="1">
    <citation type="submission" date="2014-06" db="EMBL/GenBank/DDBJ databases">
        <authorList>
            <person name="Ngugi D.K."/>
            <person name="Blom J."/>
            <person name="Alam I."/>
            <person name="Rashid M."/>
            <person name="Baalawi W."/>
            <person name="Zhang G."/>
            <person name="Hikmawan T."/>
            <person name="Guan Y."/>
            <person name="Antunes A."/>
            <person name="Siam R."/>
            <person name="El-Dorry H."/>
            <person name="Bajic V."/>
            <person name="Stingl U."/>
        </authorList>
    </citation>
    <scope>NUCLEOTIDE SEQUENCE [LARGE SCALE GENOMIC DNA]</scope>
    <source>
        <strain evidence="2">SCGC AAA799-P11</strain>
    </source>
</reference>
<organism evidence="2 3">
    <name type="scientific">Marine Group I thaumarchaeote SCGC AAA799-P11</name>
    <dbReference type="NCBI Taxonomy" id="1502295"/>
    <lineage>
        <taxon>Archaea</taxon>
        <taxon>Nitrososphaerota</taxon>
        <taxon>Marine Group I</taxon>
    </lineage>
</organism>
<evidence type="ECO:0000313" key="3">
    <source>
        <dbReference type="Proteomes" id="UP000029387"/>
    </source>
</evidence>
<dbReference type="AlphaFoldDB" id="A0A087S3S9"/>
<keyword evidence="1" id="KW-1133">Transmembrane helix</keyword>
<feature type="transmembrane region" description="Helical" evidence="1">
    <location>
        <begin position="20"/>
        <end position="40"/>
    </location>
</feature>
<keyword evidence="3" id="KW-1185">Reference proteome</keyword>
<keyword evidence="1" id="KW-0472">Membrane</keyword>
<dbReference type="Proteomes" id="UP000029387">
    <property type="component" value="Unassembled WGS sequence"/>
</dbReference>
<comment type="caution">
    <text evidence="2">The sequence shown here is derived from an EMBL/GenBank/DDBJ whole genome shotgun (WGS) entry which is preliminary data.</text>
</comment>
<proteinExistence type="predicted"/>
<accession>A0A087S3S9</accession>
<sequence length="72" mass="7946">MKRDTSNYYEEIGLVLKNMVIVSLAIIISILIGIVLVTNYEILSEIWMVGLGLMISGAISGGIIGYSKFRNH</sequence>